<dbReference type="EC" id="5.6.2.3" evidence="1"/>
<dbReference type="InterPro" id="IPR025476">
    <property type="entry name" value="Helitron_helicase-like"/>
</dbReference>
<comment type="similarity">
    <text evidence="1">Belongs to the helicase family.</text>
</comment>
<dbReference type="Proteomes" id="UP001152795">
    <property type="component" value="Unassembled WGS sequence"/>
</dbReference>
<keyword evidence="1" id="KW-0067">ATP-binding</keyword>
<dbReference type="GO" id="GO:0016787">
    <property type="term" value="F:hydrolase activity"/>
    <property type="evidence" value="ECO:0007669"/>
    <property type="project" value="UniProtKB-KW"/>
</dbReference>
<dbReference type="InterPro" id="IPR051055">
    <property type="entry name" value="PIF1_helicase"/>
</dbReference>
<feature type="domain" description="DNA helicase Pif1-like DEAD-box helicase" evidence="2">
    <location>
        <begin position="540"/>
        <end position="765"/>
    </location>
</feature>
<comment type="catalytic activity">
    <reaction evidence="1">
        <text>ATP + H2O = ADP + phosphate + H(+)</text>
        <dbReference type="Rhea" id="RHEA:13065"/>
        <dbReference type="ChEBI" id="CHEBI:15377"/>
        <dbReference type="ChEBI" id="CHEBI:15378"/>
        <dbReference type="ChEBI" id="CHEBI:30616"/>
        <dbReference type="ChEBI" id="CHEBI:43474"/>
        <dbReference type="ChEBI" id="CHEBI:456216"/>
        <dbReference type="EC" id="5.6.2.3"/>
    </reaction>
</comment>
<dbReference type="Pfam" id="PF05970">
    <property type="entry name" value="PIF1"/>
    <property type="match status" value="1"/>
</dbReference>
<dbReference type="AlphaFoldDB" id="A0A7D9JPN6"/>
<dbReference type="InterPro" id="IPR027417">
    <property type="entry name" value="P-loop_NTPase"/>
</dbReference>
<keyword evidence="5" id="KW-1185">Reference proteome</keyword>
<dbReference type="GO" id="GO:0006310">
    <property type="term" value="P:DNA recombination"/>
    <property type="evidence" value="ECO:0007669"/>
    <property type="project" value="UniProtKB-KW"/>
</dbReference>
<evidence type="ECO:0000256" key="1">
    <source>
        <dbReference type="RuleBase" id="RU363044"/>
    </source>
</evidence>
<keyword evidence="1 4" id="KW-0347">Helicase</keyword>
<organism evidence="4 5">
    <name type="scientific">Paramuricea clavata</name>
    <name type="common">Red gorgonian</name>
    <name type="synonym">Violescent sea-whip</name>
    <dbReference type="NCBI Taxonomy" id="317549"/>
    <lineage>
        <taxon>Eukaryota</taxon>
        <taxon>Metazoa</taxon>
        <taxon>Cnidaria</taxon>
        <taxon>Anthozoa</taxon>
        <taxon>Octocorallia</taxon>
        <taxon>Malacalcyonacea</taxon>
        <taxon>Plexauridae</taxon>
        <taxon>Paramuricea</taxon>
    </lineage>
</organism>
<dbReference type="InterPro" id="IPR010285">
    <property type="entry name" value="DNA_helicase_pif1-like_DEAD"/>
</dbReference>
<comment type="cofactor">
    <cofactor evidence="1">
        <name>Mg(2+)</name>
        <dbReference type="ChEBI" id="CHEBI:18420"/>
    </cofactor>
</comment>
<keyword evidence="1" id="KW-0378">Hydrolase</keyword>
<evidence type="ECO:0000259" key="3">
    <source>
        <dbReference type="Pfam" id="PF14214"/>
    </source>
</evidence>
<keyword evidence="1" id="KW-0234">DNA repair</keyword>
<evidence type="ECO:0000259" key="2">
    <source>
        <dbReference type="Pfam" id="PF05970"/>
    </source>
</evidence>
<dbReference type="GO" id="GO:0043139">
    <property type="term" value="F:5'-3' DNA helicase activity"/>
    <property type="evidence" value="ECO:0007669"/>
    <property type="project" value="UniProtKB-EC"/>
</dbReference>
<evidence type="ECO:0000313" key="4">
    <source>
        <dbReference type="EMBL" id="CAB4032890.1"/>
    </source>
</evidence>
<dbReference type="GO" id="GO:0005524">
    <property type="term" value="F:ATP binding"/>
    <property type="evidence" value="ECO:0007669"/>
    <property type="project" value="UniProtKB-KW"/>
</dbReference>
<reference evidence="4" key="1">
    <citation type="submission" date="2020-04" db="EMBL/GenBank/DDBJ databases">
        <authorList>
            <person name="Alioto T."/>
            <person name="Alioto T."/>
            <person name="Gomez Garrido J."/>
        </authorList>
    </citation>
    <scope>NUCLEOTIDE SEQUENCE</scope>
    <source>
        <strain evidence="4">A484AB</strain>
    </source>
</reference>
<dbReference type="GO" id="GO:0006281">
    <property type="term" value="P:DNA repair"/>
    <property type="evidence" value="ECO:0007669"/>
    <property type="project" value="UniProtKB-KW"/>
</dbReference>
<gene>
    <name evidence="4" type="ORF">PACLA_8A063042</name>
</gene>
<protein>
    <recommendedName>
        <fullName evidence="1">ATP-dependent DNA helicase</fullName>
        <ecNumber evidence="1">5.6.2.3</ecNumber>
    </recommendedName>
</protein>
<keyword evidence="1" id="KW-0233">DNA recombination</keyword>
<evidence type="ECO:0000313" key="5">
    <source>
        <dbReference type="Proteomes" id="UP001152795"/>
    </source>
</evidence>
<keyword evidence="1" id="KW-0547">Nucleotide-binding</keyword>
<dbReference type="SUPFAM" id="SSF52540">
    <property type="entry name" value="P-loop containing nucleoside triphosphate hydrolases"/>
    <property type="match status" value="2"/>
</dbReference>
<dbReference type="OrthoDB" id="5978628at2759"/>
<dbReference type="Gene3D" id="3.40.50.300">
    <property type="entry name" value="P-loop containing nucleotide triphosphate hydrolases"/>
    <property type="match status" value="1"/>
</dbReference>
<comment type="caution">
    <text evidence="4">The sequence shown here is derived from an EMBL/GenBank/DDBJ whole genome shotgun (WGS) entry which is preliminary data.</text>
</comment>
<dbReference type="PANTHER" id="PTHR47642:SF5">
    <property type="entry name" value="ATP-DEPENDENT DNA HELICASE"/>
    <property type="match status" value="1"/>
</dbReference>
<dbReference type="EMBL" id="CACRXK020018782">
    <property type="protein sequence ID" value="CAB4032890.1"/>
    <property type="molecule type" value="Genomic_DNA"/>
</dbReference>
<dbReference type="Pfam" id="PF14214">
    <property type="entry name" value="Helitron_like_N"/>
    <property type="match status" value="1"/>
</dbReference>
<keyword evidence="1" id="KW-0227">DNA damage</keyword>
<name>A0A7D9JPN6_PARCT</name>
<feature type="domain" description="Helitron helicase-like" evidence="3">
    <location>
        <begin position="1"/>
        <end position="108"/>
    </location>
</feature>
<dbReference type="GO" id="GO:0000723">
    <property type="term" value="P:telomere maintenance"/>
    <property type="evidence" value="ECO:0007669"/>
    <property type="project" value="InterPro"/>
</dbReference>
<accession>A0A7D9JPN6</accession>
<dbReference type="PANTHER" id="PTHR47642">
    <property type="entry name" value="ATP-DEPENDENT DNA HELICASE"/>
    <property type="match status" value="1"/>
</dbReference>
<proteinExistence type="inferred from homology"/>
<sequence length="1037" mass="118867">MIRQLGPASLFCSFSSAETKWIYLLRILGKLIDHKDYSDEELDNLTWEEKCRLIQSDPVTCARHFDYQFNTFLKEFLMSNIAPLGQVKDWFYRVEYQQRGSPHIHMLIWLQNTPVFGVDKDEDITAFIDQIITCCKPKGKDITFDQLLEELDISEHEYILVIRSSLNCPTIFLKRSPNELRINNYNSACLHAWRANMDIQFVLDVYACAMYIVSYISKAQKGMSELLRKACAEAKEGNANIKQQVRDIGNKFLNSVEISAQEAVYVILQLPMRKSSRSVIFVNTSPPAERVELLKPLSEIEKMSDESEEIHSSGLLKRYVERPDILQNVTLADWAAWYDSCGKHNYKKSDKKADIDNLPVETEDGNNDDELFNELENPSISVLSNKSIKKRSQARIIRSVWFNKEAHLGKHYRELIMLFTPWRNEQTDLIGCFSSFQEHYLARYDEISEQMKQYAVCSEDLNEIHQHLQECDDDMYDTIAPVTQHTELQDQDEGNTDTHPDLNENYDLSADLGIPSTLPNNEPLVLNEMQDDEYRGFVQMLNKKQREFFYHVLHLIKTSDKPFYYAFLSGSGGVGKSHVIKSIYQAGLKYYNSKAGEDFHRTQILLLAPTGKAAYLIKGNTIHSALAIPASQSPKNYKPLDSGRLNTLRCQLGALKLILLDEISMVGNSMFTIQLNNRLKDLKGSKEDFDSVSIITIGDFFQLKPVMDGYIFTDVQSLSSYNILVPNLWKKYFKMFELDEIMRQRESKMFAEILNRLREGNHTSSDLEKLKERCVEEPNCPKEALRLFVQNALVDSYNEKVFESFSRNKYTIKAQDSVIGACSPESKEKIMRQIPYVSLRNSKQLAHKLKLAVGQRTEIAINVRTVDGLTNGASNVIRLIQLNNESKPSGIVWVQFDYEDVGRKTRQENRSLYSTGIESTWTPIKPVTSQFAVGKTKSAQVVRKQFPLRPASAKTVHRSQGDTQTQIVVNLNTNRAIPHIHYVALSRVTTIEGLHITDLCEHKISVDQSVVKEMQTLRTEDSFKLCFTCTFISVGSI</sequence>